<keyword evidence="4" id="KW-1185">Reference proteome</keyword>
<dbReference type="SMART" id="SM00222">
    <property type="entry name" value="Sec7"/>
    <property type="match status" value="1"/>
</dbReference>
<dbReference type="PROSITE" id="PS50190">
    <property type="entry name" value="SEC7"/>
    <property type="match status" value="1"/>
</dbReference>
<dbReference type="FunFam" id="1.10.1000.11:FF:000002">
    <property type="entry name" value="Cytohesin 1"/>
    <property type="match status" value="1"/>
</dbReference>
<dbReference type="InterPro" id="IPR000904">
    <property type="entry name" value="Sec7_dom"/>
</dbReference>
<feature type="compositionally biased region" description="Polar residues" evidence="1">
    <location>
        <begin position="1582"/>
        <end position="1597"/>
    </location>
</feature>
<dbReference type="PANTHER" id="PTHR10663:SF388">
    <property type="entry name" value="GOLGI-SPECIFIC BREFELDIN A-RESISTANCE GUANINE NUCLEOTIDE EXCHANGE FACTOR 1"/>
    <property type="match status" value="1"/>
</dbReference>
<dbReference type="PANTHER" id="PTHR10663">
    <property type="entry name" value="GUANYL-NUCLEOTIDE EXCHANGE FACTOR"/>
    <property type="match status" value="1"/>
</dbReference>
<proteinExistence type="predicted"/>
<dbReference type="InterPro" id="IPR023394">
    <property type="entry name" value="Sec7_C_sf"/>
</dbReference>
<dbReference type="Gene3D" id="1.10.220.20">
    <property type="match status" value="1"/>
</dbReference>
<name>A0A8H7UD54_MORIS</name>
<dbReference type="InterPro" id="IPR035999">
    <property type="entry name" value="Sec7_dom_sf"/>
</dbReference>
<evidence type="ECO:0000259" key="2">
    <source>
        <dbReference type="PROSITE" id="PS50190"/>
    </source>
</evidence>
<dbReference type="Gene3D" id="1.10.1000.11">
    <property type="entry name" value="Arf Nucleotide-binding Site Opener,domain 2"/>
    <property type="match status" value="1"/>
</dbReference>
<protein>
    <recommendedName>
        <fullName evidence="2">SEC7 domain-containing protein</fullName>
    </recommendedName>
</protein>
<feature type="domain" description="SEC7" evidence="2">
    <location>
        <begin position="639"/>
        <end position="829"/>
    </location>
</feature>
<dbReference type="Pfam" id="PF12783">
    <property type="entry name" value="Sec7-like_HUS"/>
    <property type="match status" value="1"/>
</dbReference>
<dbReference type="InterPro" id="IPR056604">
    <property type="entry name" value="GBF1-like_TPR"/>
</dbReference>
<dbReference type="GO" id="GO:0032012">
    <property type="term" value="P:regulation of ARF protein signal transduction"/>
    <property type="evidence" value="ECO:0007669"/>
    <property type="project" value="InterPro"/>
</dbReference>
<feature type="region of interest" description="Disordered" evidence="1">
    <location>
        <begin position="1323"/>
        <end position="1345"/>
    </location>
</feature>
<evidence type="ECO:0000256" key="1">
    <source>
        <dbReference type="SAM" id="MobiDB-lite"/>
    </source>
</evidence>
<accession>A0A8H7UD54</accession>
<dbReference type="OrthoDB" id="10258608at2759"/>
<sequence length="1644" mass="183585">MASNSLAMELPRPQSPQVPQQAHVSLYGGDYPKCELTWPQLIHAEIIAVTSAMRKNSRWSGISVSGLNMGSLGMSMGLRTGLAGGKDSNYRNQESPLMHGFTNLRTYLTTVRDISELDASMLLTPFLDVIRSGNTTGPIAGAALSSVEKFLQYGIIGLSSPNIAVAMGNLASAATHCKFEASDSVSDEVVLLKMLQVLQMALICPCGSVLSDEAVCEMMETGLSMCCQMRLSEMLRRSAEHVMINMIMAMFERLKLIQDEGDMEAEVDNNQSNEESTAARADPHMNTPKTFASPSLSEAEKLKDSVMSPAKDGSPILENGESKSSELKRDEDSIKNVVDVALNVGTQEATDDIVEETDVIPVPYGLPAIRELLRVLISLLNPHEHKHTDSMRLMALSILNVAFDVGGKSISRFESLRSLITDEFCKYLFQLAKTDSIPLLTLTLRVISTVFDTMRPYLKLQQELFLFFLIERLTRTGTTNTGITYNIDEEGNVNFVLPNTDAIRDGRESGYVDVRSASPSLGGRPADARSVKSNSESSLYSGEVRELLLECLTQCARIPTFMVDLWVNFDSDISCGNLFEELIHFLSKNSFPEPNSYSASNSHMLCLDALLLFISHMVDRVSEDDTFADAASNFIQPSELLARKEAKQVLLEGASRFNDSPKKGIQYLKEQGVIVEDANGDFTDSLAHFLMSTPKLNKKSLGEYLGHPQNVPLLKRFMRQFDFSNKRVDEALRILLETFRLPGESQQIDRITETFADAFIESKPEEVANQEAAYVLAFSVIMLNTDQHNRQVRHRMSFDQYKSNVRGINAGKDFAPEYLQAIFDAIRSDEIVMPEEHEGQLGFNYAWKQLLQHSKSAGLFTVCNTAAYDKHIFQLAWKPTVAAISYAFNTAQDDVTLQKAITGFHQCALLSAHYQLHDVFDSIIVSLASMTGLVDNEETDLMAPDPIVDVAGQKYIVSRLAVRFGRNYKGQLAAVVAFAVASEHGSILRKGWVKVLRMIKNLFINSLLPSSMLQVEDFLVGTTLIPLKPKSSPPPKQQTRKDASLLSTLSSYLLSPYSGDESYRADPTEEEVESTMCAVDCVVACRLEELFSDIRFLGKEPLEYLMKAIRTIGYKTVIDESTTPIIYDPATIFFLELMISITIQNVERIDAVWPYMYDYIAGILEKAGNQSVLLLERTVVGLLRVCICVADKVNKFGLYHTCKHLTYSNAFYEQPSMQKELENCFKLLLNLPDAVLQAVAEQTMAGILNLLKLDSPQVISCWSFILDLVQSTAGHADASNYGFESAVYILTYEKGSHIIDTEQFNKLVNIFSAFAAVAAPTSPAKESPARTRAAQTPKSNKSPQISIERGKKSIEHIFQLHQLIPRLSQNKSPNEVWDCYWQPILTSLSQQCCTACREVRQYALTFLQRTILLSDITKYEDEDNMDRQPWVNIFDNVLIPMLSELLRPEVYELDPLGIDEARMRASALLCKIFLHYCSRMLEMTAFIDIWMEILDILDGSMHTSENDHLAEAVRESLKNMVLVMYTSGAFTNVPPHDVPAGMTPEYNHLWDLTWERLDGFMPKLRELFPAAPTEPVAEESQPEVNTHQSEANSQPEFNAQPELANNHVEDKISTNDQHSNIPPLQETEDNSSEIIDASSTVHAI</sequence>
<evidence type="ECO:0000313" key="4">
    <source>
        <dbReference type="Proteomes" id="UP000654370"/>
    </source>
</evidence>
<feature type="compositionally biased region" description="Polar residues" evidence="1">
    <location>
        <begin position="287"/>
        <end position="296"/>
    </location>
</feature>
<comment type="caution">
    <text evidence="3">The sequence shown here is derived from an EMBL/GenBank/DDBJ whole genome shotgun (WGS) entry which is preliminary data.</text>
</comment>
<dbReference type="InterPro" id="IPR016024">
    <property type="entry name" value="ARM-type_fold"/>
</dbReference>
<dbReference type="CDD" id="cd00171">
    <property type="entry name" value="Sec7"/>
    <property type="match status" value="1"/>
</dbReference>
<dbReference type="GO" id="GO:0005085">
    <property type="term" value="F:guanyl-nucleotide exchange factor activity"/>
    <property type="evidence" value="ECO:0007669"/>
    <property type="project" value="InterPro"/>
</dbReference>
<dbReference type="Pfam" id="PF01369">
    <property type="entry name" value="Sec7"/>
    <property type="match status" value="1"/>
</dbReference>
<dbReference type="SUPFAM" id="SSF48425">
    <property type="entry name" value="Sec7 domain"/>
    <property type="match status" value="1"/>
</dbReference>
<dbReference type="Pfam" id="PF23325">
    <property type="entry name" value="TPR_28"/>
    <property type="match status" value="1"/>
</dbReference>
<reference evidence="3" key="1">
    <citation type="submission" date="2020-12" db="EMBL/GenBank/DDBJ databases">
        <title>Metabolic potential, ecology and presence of endohyphal bacteria is reflected in genomic diversity of Mucoromycotina.</title>
        <authorList>
            <person name="Muszewska A."/>
            <person name="Okrasinska A."/>
            <person name="Steczkiewicz K."/>
            <person name="Drgas O."/>
            <person name="Orlowska M."/>
            <person name="Perlinska-Lenart U."/>
            <person name="Aleksandrzak-Piekarczyk T."/>
            <person name="Szatraj K."/>
            <person name="Zielenkiewicz U."/>
            <person name="Pilsyk S."/>
            <person name="Malc E."/>
            <person name="Mieczkowski P."/>
            <person name="Kruszewska J.S."/>
            <person name="Biernat P."/>
            <person name="Pawlowska J."/>
        </authorList>
    </citation>
    <scope>NUCLEOTIDE SEQUENCE</scope>
    <source>
        <strain evidence="3">WA0000067209</strain>
    </source>
</reference>
<feature type="compositionally biased region" description="Polar residues" evidence="1">
    <location>
        <begin position="1333"/>
        <end position="1345"/>
    </location>
</feature>
<dbReference type="SUPFAM" id="SSF48371">
    <property type="entry name" value="ARM repeat"/>
    <property type="match status" value="1"/>
</dbReference>
<dbReference type="EMBL" id="JAEPQZ010000011">
    <property type="protein sequence ID" value="KAG2175553.1"/>
    <property type="molecule type" value="Genomic_DNA"/>
</dbReference>
<gene>
    <name evidence="3" type="ORF">INT43_001200</name>
</gene>
<dbReference type="GO" id="GO:0016192">
    <property type="term" value="P:vesicle-mediated transport"/>
    <property type="evidence" value="ECO:0007669"/>
    <property type="project" value="UniProtKB-ARBA"/>
</dbReference>
<feature type="region of interest" description="Disordered" evidence="1">
    <location>
        <begin position="1572"/>
        <end position="1644"/>
    </location>
</feature>
<dbReference type="Proteomes" id="UP000654370">
    <property type="component" value="Unassembled WGS sequence"/>
</dbReference>
<evidence type="ECO:0000313" key="3">
    <source>
        <dbReference type="EMBL" id="KAG2175553.1"/>
    </source>
</evidence>
<dbReference type="InterPro" id="IPR032691">
    <property type="entry name" value="Mon2/Sec7/BIG1-like_HUS"/>
</dbReference>
<feature type="region of interest" description="Disordered" evidence="1">
    <location>
        <begin position="263"/>
        <end position="330"/>
    </location>
</feature>
<dbReference type="GO" id="GO:0005794">
    <property type="term" value="C:Golgi apparatus"/>
    <property type="evidence" value="ECO:0007669"/>
    <property type="project" value="UniProtKB-ARBA"/>
</dbReference>
<feature type="compositionally biased region" description="Basic and acidic residues" evidence="1">
    <location>
        <begin position="320"/>
        <end position="330"/>
    </location>
</feature>
<organism evidence="3 4">
    <name type="scientific">Mortierella isabellina</name>
    <name type="common">Filamentous fungus</name>
    <name type="synonym">Umbelopsis isabellina</name>
    <dbReference type="NCBI Taxonomy" id="91625"/>
    <lineage>
        <taxon>Eukaryota</taxon>
        <taxon>Fungi</taxon>
        <taxon>Fungi incertae sedis</taxon>
        <taxon>Mucoromycota</taxon>
        <taxon>Mucoromycotina</taxon>
        <taxon>Umbelopsidomycetes</taxon>
        <taxon>Umbelopsidales</taxon>
        <taxon>Umbelopsidaceae</taxon>
        <taxon>Umbelopsis</taxon>
    </lineage>
</organism>